<dbReference type="PANTHER" id="PTHR35519:SF2">
    <property type="entry name" value="PH DOMAIN PROTEIN"/>
    <property type="match status" value="1"/>
</dbReference>
<feature type="region of interest" description="Disordered" evidence="1">
    <location>
        <begin position="1"/>
        <end position="29"/>
    </location>
</feature>
<dbReference type="InterPro" id="IPR025187">
    <property type="entry name" value="DUF4112"/>
</dbReference>
<protein>
    <submittedName>
        <fullName evidence="2">Uncharacterized protein DUF4112</fullName>
    </submittedName>
</protein>
<reference evidence="2 3" key="1">
    <citation type="submission" date="2018-03" db="EMBL/GenBank/DDBJ databases">
        <title>Genomic Encyclopedia of Archaeal and Bacterial Type Strains, Phase II (KMG-II): from individual species to whole genera.</title>
        <authorList>
            <person name="Goeker M."/>
        </authorList>
    </citation>
    <scope>NUCLEOTIDE SEQUENCE [LARGE SCALE GENOMIC DNA]</scope>
    <source>
        <strain evidence="2 3">DSM 29318</strain>
    </source>
</reference>
<accession>A0A2T0X472</accession>
<keyword evidence="3" id="KW-1185">Reference proteome</keyword>
<dbReference type="Pfam" id="PF13430">
    <property type="entry name" value="DUF4112"/>
    <property type="match status" value="1"/>
</dbReference>
<comment type="caution">
    <text evidence="2">The sequence shown here is derived from an EMBL/GenBank/DDBJ whole genome shotgun (WGS) entry which is preliminary data.</text>
</comment>
<proteinExistence type="predicted"/>
<dbReference type="OrthoDB" id="513552at2"/>
<dbReference type="Proteomes" id="UP000238801">
    <property type="component" value="Unassembled WGS sequence"/>
</dbReference>
<sequence>MARSPTLAPVHPGVRRSAAAPRAAGHPRQDELDRIDRFADLMDSRFSIFGVRFGLEGIVGLVPGLGDLATLGPSAWLVWEGWRMGASRRTLGRMAGNVGLDFLVGAVPLAGDVFDVLFKANRRNARLLREDIERSARPGG</sequence>
<evidence type="ECO:0000313" key="3">
    <source>
        <dbReference type="Proteomes" id="UP000238801"/>
    </source>
</evidence>
<dbReference type="AlphaFoldDB" id="A0A2T0X472"/>
<dbReference type="RefSeq" id="WP_106161295.1">
    <property type="nucleotide sequence ID" value="NZ_PVTT01000002.1"/>
</dbReference>
<dbReference type="EMBL" id="PVTT01000002">
    <property type="protein sequence ID" value="PRY93740.1"/>
    <property type="molecule type" value="Genomic_DNA"/>
</dbReference>
<evidence type="ECO:0000313" key="2">
    <source>
        <dbReference type="EMBL" id="PRY93740.1"/>
    </source>
</evidence>
<evidence type="ECO:0000256" key="1">
    <source>
        <dbReference type="SAM" id="MobiDB-lite"/>
    </source>
</evidence>
<name>A0A2T0X472_9RHOB</name>
<gene>
    <name evidence="2" type="ORF">BCF33_2624</name>
</gene>
<organism evidence="2 3">
    <name type="scientific">Hasllibacter halocynthiae</name>
    <dbReference type="NCBI Taxonomy" id="595589"/>
    <lineage>
        <taxon>Bacteria</taxon>
        <taxon>Pseudomonadati</taxon>
        <taxon>Pseudomonadota</taxon>
        <taxon>Alphaproteobacteria</taxon>
        <taxon>Rhodobacterales</taxon>
        <taxon>Roseobacteraceae</taxon>
        <taxon>Hasllibacter</taxon>
    </lineage>
</organism>
<dbReference type="PANTHER" id="PTHR35519">
    <property type="entry name" value="MEMBRANE PROTEINS"/>
    <property type="match status" value="1"/>
</dbReference>